<organism evidence="2 3">
    <name type="scientific">Sediminicola luteus</name>
    <dbReference type="NCBI Taxonomy" id="319238"/>
    <lineage>
        <taxon>Bacteria</taxon>
        <taxon>Pseudomonadati</taxon>
        <taxon>Bacteroidota</taxon>
        <taxon>Flavobacteriia</taxon>
        <taxon>Flavobacteriales</taxon>
        <taxon>Flavobacteriaceae</taxon>
        <taxon>Sediminicola</taxon>
    </lineage>
</organism>
<evidence type="ECO:0000256" key="1">
    <source>
        <dbReference type="SAM" id="SignalP"/>
    </source>
</evidence>
<dbReference type="RefSeq" id="WP_097441869.1">
    <property type="nucleotide sequence ID" value="NZ_NBWU01000001.1"/>
</dbReference>
<comment type="caution">
    <text evidence="2">The sequence shown here is derived from an EMBL/GenBank/DDBJ whole genome shotgun (WGS) entry which is preliminary data.</text>
</comment>
<sequence>MKKVVVLCAVLLGVLSCSSDDNAPPPIVLQLGDLHEGGIIFYLDETGEHGLVCAMEDQHFEVYWGCETAAIDGADGKEIGAGAQNTLDIADRCKGTEFAAELCIDYESGGFDDWFMPSIDELKVLSLNKDLVDEALEKNSGKTIDDAEYWSSTEASLNTVYFQFMGANPDKYIQTLRDESKMNVRAIRAF</sequence>
<dbReference type="AlphaFoldDB" id="A0A2A4GEC2"/>
<reference evidence="2 3" key="1">
    <citation type="submission" date="2017-04" db="EMBL/GenBank/DDBJ databases">
        <title>A new member of the family Flavobacteriaceae isolated from ascidians.</title>
        <authorList>
            <person name="Chen L."/>
        </authorList>
    </citation>
    <scope>NUCLEOTIDE SEQUENCE [LARGE SCALE GENOMIC DNA]</scope>
    <source>
        <strain evidence="2 3">HQA918</strain>
    </source>
</reference>
<gene>
    <name evidence="2" type="ORF">B7P33_03355</name>
</gene>
<dbReference type="Proteomes" id="UP000219559">
    <property type="component" value="Unassembled WGS sequence"/>
</dbReference>
<proteinExistence type="predicted"/>
<evidence type="ECO:0000313" key="2">
    <source>
        <dbReference type="EMBL" id="PCE66348.1"/>
    </source>
</evidence>
<keyword evidence="3" id="KW-1185">Reference proteome</keyword>
<dbReference type="EMBL" id="NBWU01000001">
    <property type="protein sequence ID" value="PCE66348.1"/>
    <property type="molecule type" value="Genomic_DNA"/>
</dbReference>
<protein>
    <recommendedName>
        <fullName evidence="4">DUF1566 domain-containing protein</fullName>
    </recommendedName>
</protein>
<dbReference type="OrthoDB" id="9765957at2"/>
<keyword evidence="1" id="KW-0732">Signal</keyword>
<feature type="chain" id="PRO_5012607520" description="DUF1566 domain-containing protein" evidence="1">
    <location>
        <begin position="24"/>
        <end position="190"/>
    </location>
</feature>
<name>A0A2A4GEC2_9FLAO</name>
<evidence type="ECO:0000313" key="3">
    <source>
        <dbReference type="Proteomes" id="UP000219559"/>
    </source>
</evidence>
<accession>A0A2A4GEC2</accession>
<feature type="signal peptide" evidence="1">
    <location>
        <begin position="1"/>
        <end position="23"/>
    </location>
</feature>
<evidence type="ECO:0008006" key="4">
    <source>
        <dbReference type="Google" id="ProtNLM"/>
    </source>
</evidence>
<dbReference type="PROSITE" id="PS51257">
    <property type="entry name" value="PROKAR_LIPOPROTEIN"/>
    <property type="match status" value="1"/>
</dbReference>